<proteinExistence type="inferred from homology"/>
<dbReference type="OrthoDB" id="407355at2759"/>
<feature type="domain" description="NodB homology" evidence="23">
    <location>
        <begin position="162"/>
        <end position="358"/>
    </location>
</feature>
<keyword evidence="11" id="KW-0378">Hydrolase</keyword>
<comment type="subcellular location">
    <subcellularLocation>
        <location evidence="3">Cell membrane</location>
        <topology evidence="3">Lipid-anchor</topology>
        <topology evidence="3">GPI-anchor</topology>
    </subcellularLocation>
    <subcellularLocation>
        <location evidence="2">Secreted</location>
        <location evidence="2">Cell wall</location>
    </subcellularLocation>
</comment>
<dbReference type="GO" id="GO:0005886">
    <property type="term" value="C:plasma membrane"/>
    <property type="evidence" value="ECO:0007669"/>
    <property type="project" value="UniProtKB-SubCell"/>
</dbReference>
<dbReference type="PANTHER" id="PTHR10587:SF133">
    <property type="entry name" value="CHITIN DEACETYLASE 1-RELATED"/>
    <property type="match status" value="1"/>
</dbReference>
<dbReference type="Gene3D" id="3.20.20.370">
    <property type="entry name" value="Glycoside hydrolase/deacetylase"/>
    <property type="match status" value="1"/>
</dbReference>
<dbReference type="EMBL" id="KV417690">
    <property type="protein sequence ID" value="KZP09893.1"/>
    <property type="molecule type" value="Genomic_DNA"/>
</dbReference>
<keyword evidence="16" id="KW-0170">Cobalt</keyword>
<feature type="region of interest" description="Disordered" evidence="22">
    <location>
        <begin position="1"/>
        <end position="38"/>
    </location>
</feature>
<evidence type="ECO:0000256" key="22">
    <source>
        <dbReference type="SAM" id="MobiDB-lite"/>
    </source>
</evidence>
<dbReference type="GO" id="GO:0098552">
    <property type="term" value="C:side of membrane"/>
    <property type="evidence" value="ECO:0007669"/>
    <property type="project" value="UniProtKB-KW"/>
</dbReference>
<evidence type="ECO:0000256" key="13">
    <source>
        <dbReference type="ARBA" id="ARBA00023136"/>
    </source>
</evidence>
<keyword evidence="12" id="KW-0146">Chitin degradation</keyword>
<keyword evidence="8" id="KW-0336">GPI-anchor</keyword>
<keyword evidence="13" id="KW-0472">Membrane</keyword>
<evidence type="ECO:0000256" key="1">
    <source>
        <dbReference type="ARBA" id="ARBA00001941"/>
    </source>
</evidence>
<evidence type="ECO:0000256" key="14">
    <source>
        <dbReference type="ARBA" id="ARBA00023180"/>
    </source>
</evidence>
<evidence type="ECO:0000256" key="21">
    <source>
        <dbReference type="ARBA" id="ARBA00048494"/>
    </source>
</evidence>
<comment type="catalytic activity">
    <reaction evidence="21">
        <text>[(1-&gt;4)-N-acetyl-beta-D-glucosaminyl](n) + n H2O = chitosan + n acetate</text>
        <dbReference type="Rhea" id="RHEA:10464"/>
        <dbReference type="Rhea" id="RHEA-COMP:9593"/>
        <dbReference type="Rhea" id="RHEA-COMP:9597"/>
        <dbReference type="ChEBI" id="CHEBI:15377"/>
        <dbReference type="ChEBI" id="CHEBI:17029"/>
        <dbReference type="ChEBI" id="CHEBI:30089"/>
        <dbReference type="ChEBI" id="CHEBI:57704"/>
        <dbReference type="EC" id="3.5.1.41"/>
    </reaction>
    <physiologicalReaction direction="left-to-right" evidence="21">
        <dbReference type="Rhea" id="RHEA:10465"/>
    </physiologicalReaction>
</comment>
<comment type="similarity">
    <text evidence="4">Belongs to the polysaccharide deacetylase family.</text>
</comment>
<keyword evidence="19" id="KW-0624">Polysaccharide degradation</keyword>
<evidence type="ECO:0000256" key="7">
    <source>
        <dbReference type="ARBA" id="ARBA00022525"/>
    </source>
</evidence>
<dbReference type="FunFam" id="3.20.20.370:FF:000004">
    <property type="entry name" value="Related to Chitin deacetylase"/>
    <property type="match status" value="1"/>
</dbReference>
<keyword evidence="15" id="KW-0119">Carbohydrate metabolism</keyword>
<evidence type="ECO:0000256" key="18">
    <source>
        <dbReference type="ARBA" id="ARBA00023316"/>
    </source>
</evidence>
<dbReference type="Pfam" id="PF01522">
    <property type="entry name" value="Polysacc_deac_1"/>
    <property type="match status" value="1"/>
</dbReference>
<dbReference type="PROSITE" id="PS51677">
    <property type="entry name" value="NODB"/>
    <property type="match status" value="1"/>
</dbReference>
<keyword evidence="25" id="KW-1185">Reference proteome</keyword>
<keyword evidence="6" id="KW-0134">Cell wall</keyword>
<evidence type="ECO:0000256" key="15">
    <source>
        <dbReference type="ARBA" id="ARBA00023277"/>
    </source>
</evidence>
<evidence type="ECO:0000256" key="20">
    <source>
        <dbReference type="ARBA" id="ARBA00024056"/>
    </source>
</evidence>
<evidence type="ECO:0000256" key="3">
    <source>
        <dbReference type="ARBA" id="ARBA00004609"/>
    </source>
</evidence>
<dbReference type="InterPro" id="IPR002509">
    <property type="entry name" value="NODB_dom"/>
</dbReference>
<dbReference type="InterPro" id="IPR011330">
    <property type="entry name" value="Glyco_hydro/deAcase_b/a-brl"/>
</dbReference>
<evidence type="ECO:0000256" key="4">
    <source>
        <dbReference type="ARBA" id="ARBA00010973"/>
    </source>
</evidence>
<dbReference type="InterPro" id="IPR050248">
    <property type="entry name" value="Polysacc_deacetylase_ArnD"/>
</dbReference>
<keyword evidence="10" id="KW-0732">Signal</keyword>
<evidence type="ECO:0000256" key="5">
    <source>
        <dbReference type="ARBA" id="ARBA00022475"/>
    </source>
</evidence>
<dbReference type="PANTHER" id="PTHR10587">
    <property type="entry name" value="GLYCOSYL TRANSFERASE-RELATED"/>
    <property type="match status" value="1"/>
</dbReference>
<dbReference type="GO" id="GO:0009272">
    <property type="term" value="P:fungal-type cell wall biogenesis"/>
    <property type="evidence" value="ECO:0007669"/>
    <property type="project" value="UniProtKB-ARBA"/>
</dbReference>
<reference evidence="24 25" key="1">
    <citation type="journal article" date="2016" name="Mol. Biol. Evol.">
        <title>Comparative Genomics of Early-Diverging Mushroom-Forming Fungi Provides Insights into the Origins of Lignocellulose Decay Capabilities.</title>
        <authorList>
            <person name="Nagy L.G."/>
            <person name="Riley R."/>
            <person name="Tritt A."/>
            <person name="Adam C."/>
            <person name="Daum C."/>
            <person name="Floudas D."/>
            <person name="Sun H."/>
            <person name="Yadav J.S."/>
            <person name="Pangilinan J."/>
            <person name="Larsson K.H."/>
            <person name="Matsuura K."/>
            <person name="Barry K."/>
            <person name="Labutti K."/>
            <person name="Kuo R."/>
            <person name="Ohm R.A."/>
            <person name="Bhattacharya S.S."/>
            <person name="Shirouzu T."/>
            <person name="Yoshinaga Y."/>
            <person name="Martin F.M."/>
            <person name="Grigoriev I.V."/>
            <person name="Hibbett D.S."/>
        </authorList>
    </citation>
    <scope>NUCLEOTIDE SEQUENCE [LARGE SCALE GENOMIC DNA]</scope>
    <source>
        <strain evidence="24 25">CBS 109695</strain>
    </source>
</reference>
<keyword evidence="17" id="KW-0449">Lipoprotein</keyword>
<keyword evidence="9" id="KW-0479">Metal-binding</keyword>
<dbReference type="Proteomes" id="UP000076532">
    <property type="component" value="Unassembled WGS sequence"/>
</dbReference>
<evidence type="ECO:0000313" key="25">
    <source>
        <dbReference type="Proteomes" id="UP000076532"/>
    </source>
</evidence>
<dbReference type="EC" id="3.5.1.41" evidence="20"/>
<evidence type="ECO:0000256" key="6">
    <source>
        <dbReference type="ARBA" id="ARBA00022512"/>
    </source>
</evidence>
<dbReference type="GO" id="GO:0071555">
    <property type="term" value="P:cell wall organization"/>
    <property type="evidence" value="ECO:0007669"/>
    <property type="project" value="UniProtKB-KW"/>
</dbReference>
<dbReference type="GO" id="GO:0000272">
    <property type="term" value="P:polysaccharide catabolic process"/>
    <property type="evidence" value="ECO:0007669"/>
    <property type="project" value="UniProtKB-KW"/>
</dbReference>
<dbReference type="STRING" id="436010.A0A165YT94"/>
<evidence type="ECO:0000256" key="10">
    <source>
        <dbReference type="ARBA" id="ARBA00022729"/>
    </source>
</evidence>
<organism evidence="24 25">
    <name type="scientific">Athelia psychrophila</name>
    <dbReference type="NCBI Taxonomy" id="1759441"/>
    <lineage>
        <taxon>Eukaryota</taxon>
        <taxon>Fungi</taxon>
        <taxon>Dikarya</taxon>
        <taxon>Basidiomycota</taxon>
        <taxon>Agaricomycotina</taxon>
        <taxon>Agaricomycetes</taxon>
        <taxon>Agaricomycetidae</taxon>
        <taxon>Atheliales</taxon>
        <taxon>Atheliaceae</taxon>
        <taxon>Athelia</taxon>
    </lineage>
</organism>
<keyword evidence="14" id="KW-0325">Glycoprotein</keyword>
<dbReference type="AlphaFoldDB" id="A0A165YT94"/>
<keyword evidence="18" id="KW-0961">Cell wall biogenesis/degradation</keyword>
<protein>
    <recommendedName>
        <fullName evidence="20">chitin deacetylase</fullName>
        <ecNumber evidence="20">3.5.1.41</ecNumber>
    </recommendedName>
</protein>
<gene>
    <name evidence="24" type="ORF">FIBSPDRAFT_759289</name>
</gene>
<evidence type="ECO:0000313" key="24">
    <source>
        <dbReference type="EMBL" id="KZP09893.1"/>
    </source>
</evidence>
<dbReference type="GO" id="GO:0004099">
    <property type="term" value="F:chitin deacetylase activity"/>
    <property type="evidence" value="ECO:0007669"/>
    <property type="project" value="UniProtKB-EC"/>
</dbReference>
<evidence type="ECO:0000259" key="23">
    <source>
        <dbReference type="PROSITE" id="PS51677"/>
    </source>
</evidence>
<keyword evidence="7" id="KW-0964">Secreted</keyword>
<dbReference type="GO" id="GO:0006032">
    <property type="term" value="P:chitin catabolic process"/>
    <property type="evidence" value="ECO:0007669"/>
    <property type="project" value="UniProtKB-KW"/>
</dbReference>
<evidence type="ECO:0000256" key="19">
    <source>
        <dbReference type="ARBA" id="ARBA00023326"/>
    </source>
</evidence>
<name>A0A165YT94_9AGAM</name>
<evidence type="ECO:0000256" key="9">
    <source>
        <dbReference type="ARBA" id="ARBA00022723"/>
    </source>
</evidence>
<dbReference type="SUPFAM" id="SSF88713">
    <property type="entry name" value="Glycoside hydrolase/deacetylase"/>
    <property type="match status" value="1"/>
</dbReference>
<evidence type="ECO:0000256" key="17">
    <source>
        <dbReference type="ARBA" id="ARBA00023288"/>
    </source>
</evidence>
<keyword evidence="5" id="KW-1003">Cell membrane</keyword>
<evidence type="ECO:0000256" key="12">
    <source>
        <dbReference type="ARBA" id="ARBA00023024"/>
    </source>
</evidence>
<evidence type="ECO:0000256" key="11">
    <source>
        <dbReference type="ARBA" id="ARBA00022801"/>
    </source>
</evidence>
<comment type="cofactor">
    <cofactor evidence="1">
        <name>Co(2+)</name>
        <dbReference type="ChEBI" id="CHEBI:48828"/>
    </cofactor>
</comment>
<dbReference type="GO" id="GO:0046872">
    <property type="term" value="F:metal ion binding"/>
    <property type="evidence" value="ECO:0007669"/>
    <property type="project" value="UniProtKB-KW"/>
</dbReference>
<evidence type="ECO:0000256" key="2">
    <source>
        <dbReference type="ARBA" id="ARBA00004191"/>
    </source>
</evidence>
<evidence type="ECO:0000256" key="8">
    <source>
        <dbReference type="ARBA" id="ARBA00022622"/>
    </source>
</evidence>
<evidence type="ECO:0000256" key="16">
    <source>
        <dbReference type="ARBA" id="ARBA00023285"/>
    </source>
</evidence>
<accession>A0A165YT94</accession>
<sequence length="427" mass="44593">MSSVVASSSSASGASSAAASSSASGASPSSVSVAPGAIPTAPPGIPPLSQITLGMSTPSASPVTATFTAGATAFSGAPPLPTAFAFSAADWPKLDIVPDTSSDEVNEWMKELDGYNIPDLSPTPDGTCVNDTAAAADAAARGWWTCGGYTRVTDIVACPEKYTWGVSFDDGPSPYTQQLLNYLAQKAIHATFFVVGSRVIERPLILIEEYMSGHEISVHTWSHPHLTSMTNAQIVAELGWTRRAIKAVLGVTPTTMRPPYGDIDDRVRAISLAMGLTPIIWTRTPAAGQFDTNDWQVAGGLVTGLQSFQSFQAILGNATLIDTGFIVLQHDLFPQTVDLATGYTLQAAMSFTPALTLKPIGQCSKIPTSDLYRETNTNASFPYKNVTSGDPEVQAASATSTNSAPLNMRPAMGLVAVGLAAIGLTML</sequence>